<dbReference type="Proteomes" id="UP000664169">
    <property type="component" value="Unassembled WGS sequence"/>
</dbReference>
<dbReference type="InterPro" id="IPR050307">
    <property type="entry name" value="Sterol_Desaturase_Related"/>
</dbReference>
<evidence type="ECO:0000256" key="4">
    <source>
        <dbReference type="ARBA" id="ARBA00023136"/>
    </source>
</evidence>
<keyword evidence="2" id="KW-0812">Transmembrane</keyword>
<dbReference type="AlphaFoldDB" id="A0A8H3FBW3"/>
<dbReference type="InterPro" id="IPR006694">
    <property type="entry name" value="Fatty_acid_hydroxylase"/>
</dbReference>
<dbReference type="GO" id="GO:0005506">
    <property type="term" value="F:iron ion binding"/>
    <property type="evidence" value="ECO:0007669"/>
    <property type="project" value="InterPro"/>
</dbReference>
<evidence type="ECO:0000256" key="1">
    <source>
        <dbReference type="ARBA" id="ARBA00004370"/>
    </source>
</evidence>
<sequence length="345" mass="40288">MASSQNPKDSMKSTWAKDKSQWRLPHYVCSVLDPFTFDPSTPYPVFKKTDPVPTLTHWSMNAFILVHCLWPMALQYVYYRYTGHNIHPILAYLLYSFAFKFNSAHQLVVLRRLALKYGFYDGDVHERDHIPDVGVDKAFSSVQLTTSIRPLYTLLMTYNSTAPPAFSWTLPIELALYSIVLDFWFYIYHRACHEVDFLWRYHRTHHLTKHPTPFLSAYADSEQEFIEIALVPILTWGTLRLLGFPMGFYDWWVCHQYIIFSEAFGHSGLRIFSTAPGTSFIFLRLGNAELTGEDHDLHHRKGYRKSANYGKQTRLWDVIFGTTWDRIESVPSNIDHNTIVNFPLV</sequence>
<dbReference type="PANTHER" id="PTHR11863">
    <property type="entry name" value="STEROL DESATURASE"/>
    <property type="match status" value="1"/>
</dbReference>
<proteinExistence type="predicted"/>
<reference evidence="6" key="1">
    <citation type="submission" date="2021-03" db="EMBL/GenBank/DDBJ databases">
        <authorList>
            <person name="Tagirdzhanova G."/>
        </authorList>
    </citation>
    <scope>NUCLEOTIDE SEQUENCE</scope>
</reference>
<dbReference type="EMBL" id="CAJPDQ010000015">
    <property type="protein sequence ID" value="CAF9919817.1"/>
    <property type="molecule type" value="Genomic_DNA"/>
</dbReference>
<comment type="subcellular location">
    <subcellularLocation>
        <location evidence="1">Membrane</location>
    </subcellularLocation>
</comment>
<dbReference type="GO" id="GO:0016491">
    <property type="term" value="F:oxidoreductase activity"/>
    <property type="evidence" value="ECO:0007669"/>
    <property type="project" value="InterPro"/>
</dbReference>
<dbReference type="Pfam" id="PF04116">
    <property type="entry name" value="FA_hydroxylase"/>
    <property type="match status" value="1"/>
</dbReference>
<organism evidence="6 7">
    <name type="scientific">Gomphillus americanus</name>
    <dbReference type="NCBI Taxonomy" id="1940652"/>
    <lineage>
        <taxon>Eukaryota</taxon>
        <taxon>Fungi</taxon>
        <taxon>Dikarya</taxon>
        <taxon>Ascomycota</taxon>
        <taxon>Pezizomycotina</taxon>
        <taxon>Lecanoromycetes</taxon>
        <taxon>OSLEUM clade</taxon>
        <taxon>Ostropomycetidae</taxon>
        <taxon>Ostropales</taxon>
        <taxon>Graphidaceae</taxon>
        <taxon>Gomphilloideae</taxon>
        <taxon>Gomphillus</taxon>
    </lineage>
</organism>
<dbReference type="OrthoDB" id="6354873at2759"/>
<evidence type="ECO:0000256" key="2">
    <source>
        <dbReference type="ARBA" id="ARBA00022692"/>
    </source>
</evidence>
<name>A0A8H3FBW3_9LECA</name>
<gene>
    <name evidence="6" type="ORF">GOMPHAMPRED_001880</name>
</gene>
<keyword evidence="3" id="KW-1133">Transmembrane helix</keyword>
<feature type="domain" description="Fatty acid hydroxylase" evidence="5">
    <location>
        <begin position="175"/>
        <end position="322"/>
    </location>
</feature>
<accession>A0A8H3FBW3</accession>
<dbReference type="GO" id="GO:0008610">
    <property type="term" value="P:lipid biosynthetic process"/>
    <property type="evidence" value="ECO:0007669"/>
    <property type="project" value="InterPro"/>
</dbReference>
<comment type="caution">
    <text evidence="6">The sequence shown here is derived from an EMBL/GenBank/DDBJ whole genome shotgun (WGS) entry which is preliminary data.</text>
</comment>
<evidence type="ECO:0000313" key="7">
    <source>
        <dbReference type="Proteomes" id="UP000664169"/>
    </source>
</evidence>
<keyword evidence="7" id="KW-1185">Reference proteome</keyword>
<dbReference type="GO" id="GO:0016020">
    <property type="term" value="C:membrane"/>
    <property type="evidence" value="ECO:0007669"/>
    <property type="project" value="UniProtKB-SubCell"/>
</dbReference>
<evidence type="ECO:0000256" key="3">
    <source>
        <dbReference type="ARBA" id="ARBA00022989"/>
    </source>
</evidence>
<protein>
    <recommendedName>
        <fullName evidence="5">Fatty acid hydroxylase domain-containing protein</fullName>
    </recommendedName>
</protein>
<evidence type="ECO:0000313" key="6">
    <source>
        <dbReference type="EMBL" id="CAF9919817.1"/>
    </source>
</evidence>
<evidence type="ECO:0000259" key="5">
    <source>
        <dbReference type="Pfam" id="PF04116"/>
    </source>
</evidence>
<keyword evidence="4" id="KW-0472">Membrane</keyword>